<dbReference type="GO" id="GO:0006631">
    <property type="term" value="P:fatty acid metabolic process"/>
    <property type="evidence" value="ECO:0007669"/>
    <property type="project" value="TreeGrafter"/>
</dbReference>
<dbReference type="Proteomes" id="UP000070371">
    <property type="component" value="Chromosome"/>
</dbReference>
<evidence type="ECO:0000313" key="3">
    <source>
        <dbReference type="Proteomes" id="UP000070371"/>
    </source>
</evidence>
<dbReference type="PROSITE" id="PS00455">
    <property type="entry name" value="AMP_BINDING"/>
    <property type="match status" value="1"/>
</dbReference>
<accession>A0A126V132</accession>
<dbReference type="InterPro" id="IPR042099">
    <property type="entry name" value="ANL_N_sf"/>
</dbReference>
<evidence type="ECO:0000313" key="2">
    <source>
        <dbReference type="EMBL" id="AML52004.1"/>
    </source>
</evidence>
<keyword evidence="3" id="KW-1185">Reference proteome</keyword>
<protein>
    <recommendedName>
        <fullName evidence="1">AMP-dependent synthetase/ligase domain-containing protein</fullName>
    </recommendedName>
</protein>
<dbReference type="InterPro" id="IPR020845">
    <property type="entry name" value="AMP-binding_CS"/>
</dbReference>
<proteinExistence type="predicted"/>
<gene>
    <name evidence="2" type="ORF">RC74_12640</name>
</gene>
<evidence type="ECO:0000259" key="1">
    <source>
        <dbReference type="Pfam" id="PF00501"/>
    </source>
</evidence>
<feature type="domain" description="AMP-dependent synthetase/ligase" evidence="1">
    <location>
        <begin position="8"/>
        <end position="333"/>
    </location>
</feature>
<reference evidence="2 3" key="1">
    <citation type="submission" date="2016-02" db="EMBL/GenBank/DDBJ databases">
        <title>Complete genome sequence of Halocynthiibacter arcticus PAMC 20958t from arctic marine sediment.</title>
        <authorList>
            <person name="Lee Y.M."/>
            <person name="Baek K."/>
            <person name="Lee H.K."/>
            <person name="Shin S.C."/>
        </authorList>
    </citation>
    <scope>NUCLEOTIDE SEQUENCE [LARGE SCALE GENOMIC DNA]</scope>
    <source>
        <strain evidence="2">PAMC 20958</strain>
    </source>
</reference>
<dbReference type="OrthoDB" id="9803968at2"/>
<dbReference type="KEGG" id="hat:RC74_12640"/>
<dbReference type="PANTHER" id="PTHR43201">
    <property type="entry name" value="ACYL-COA SYNTHETASE"/>
    <property type="match status" value="1"/>
</dbReference>
<dbReference type="PANTHER" id="PTHR43201:SF32">
    <property type="entry name" value="2-SUCCINYLBENZOATE--COA LIGASE, CHLOROPLASTIC_PEROXISOMAL"/>
    <property type="match status" value="1"/>
</dbReference>
<dbReference type="AlphaFoldDB" id="A0A126V132"/>
<dbReference type="RefSeq" id="WP_039003930.1">
    <property type="nucleotide sequence ID" value="NZ_CP014327.1"/>
</dbReference>
<dbReference type="Gene3D" id="3.40.50.12780">
    <property type="entry name" value="N-terminal domain of ligase-like"/>
    <property type="match status" value="1"/>
</dbReference>
<dbReference type="GO" id="GO:0031956">
    <property type="term" value="F:medium-chain fatty acid-CoA ligase activity"/>
    <property type="evidence" value="ECO:0007669"/>
    <property type="project" value="TreeGrafter"/>
</dbReference>
<dbReference type="InterPro" id="IPR000873">
    <property type="entry name" value="AMP-dep_synth/lig_dom"/>
</dbReference>
<dbReference type="STRING" id="1579316.RC74_12640"/>
<sequence length="475" mass="51860">MTNLLDDFAAAVAKHPDRVAIVDGKGREVTFAQLKERADGFARTWHARGIRRGDKVLLAMLVDADLYAALAALWSLGATAVLPEPAMGLAGLRHAARATNISAFCSSGLYGLLKWVIPALWTRRHLRPHGIKGADFDLHTPNDSDVALISFTSGTTGAPKAISRSHGFLSAQHRAIAPLLQSSQDERDIVAFPVFVLVNIASGRTSILPNWKMSHLDQLSPEQLAAWIASQNITRALLPPSLCEKLTKANVPASLHTVFTGGGPVFPDALDRLTTSKPDLKIVCVYGSTEAEPIAHLDAADISSDDRSAMAKGRGLLVGRPVEDIRLRIRDYEIQVAGAHVNSGYLDPRQNVENKVQEGATIWHRTGDAGYLDDQGRLWLLGRMGSHVSLAGRATFPFSVEVAVRQWDGVDQCALMSVENESYLAISGDTRHETIWQKRATEFDIDRVVRVAKMPMDKRHASKIDRNALQKMIAS</sequence>
<dbReference type="Pfam" id="PF00501">
    <property type="entry name" value="AMP-binding"/>
    <property type="match status" value="1"/>
</dbReference>
<dbReference type="SUPFAM" id="SSF56801">
    <property type="entry name" value="Acetyl-CoA synthetase-like"/>
    <property type="match status" value="1"/>
</dbReference>
<name>A0A126V132_9RHOB</name>
<dbReference type="EMBL" id="CP014327">
    <property type="protein sequence ID" value="AML52004.1"/>
    <property type="molecule type" value="Genomic_DNA"/>
</dbReference>
<organism evidence="2 3">
    <name type="scientific">Falsihalocynthiibacter arcticus</name>
    <dbReference type="NCBI Taxonomy" id="1579316"/>
    <lineage>
        <taxon>Bacteria</taxon>
        <taxon>Pseudomonadati</taxon>
        <taxon>Pseudomonadota</taxon>
        <taxon>Alphaproteobacteria</taxon>
        <taxon>Rhodobacterales</taxon>
        <taxon>Roseobacteraceae</taxon>
        <taxon>Falsihalocynthiibacter</taxon>
    </lineage>
</organism>